<evidence type="ECO:0000256" key="10">
    <source>
        <dbReference type="ARBA" id="ARBA00023136"/>
    </source>
</evidence>
<feature type="transmembrane region" description="Helical" evidence="12">
    <location>
        <begin position="536"/>
        <end position="557"/>
    </location>
</feature>
<evidence type="ECO:0000256" key="3">
    <source>
        <dbReference type="ARBA" id="ARBA00022692"/>
    </source>
</evidence>
<keyword evidence="17" id="KW-1185">Reference proteome</keyword>
<dbReference type="SUPFAM" id="SSF81665">
    <property type="entry name" value="Calcium ATPase, transmembrane domain M"/>
    <property type="match status" value="1"/>
</dbReference>
<dbReference type="Gene3D" id="3.40.50.1000">
    <property type="entry name" value="HAD superfamily/HAD-like"/>
    <property type="match status" value="1"/>
</dbReference>
<feature type="domain" description="P-type ATPase A" evidence="14">
    <location>
        <begin position="400"/>
        <end position="456"/>
    </location>
</feature>
<dbReference type="SUPFAM" id="SSF81653">
    <property type="entry name" value="Calcium ATPase, transduction domain A"/>
    <property type="match status" value="1"/>
</dbReference>
<comment type="caution">
    <text evidence="16">The sequence shown here is derived from an EMBL/GenBank/DDBJ whole genome shotgun (WGS) entry which is preliminary data.</text>
</comment>
<feature type="transmembrane region" description="Helical" evidence="12">
    <location>
        <begin position="314"/>
        <end position="332"/>
    </location>
</feature>
<evidence type="ECO:0000256" key="6">
    <source>
        <dbReference type="ARBA" id="ARBA00022840"/>
    </source>
</evidence>
<dbReference type="PANTHER" id="PTHR45630:SF8">
    <property type="entry name" value="CATION-TRANSPORTING ATPASE"/>
    <property type="match status" value="1"/>
</dbReference>
<dbReference type="GO" id="GO:0016020">
    <property type="term" value="C:membrane"/>
    <property type="evidence" value="ECO:0007669"/>
    <property type="project" value="UniProtKB-SubCell"/>
</dbReference>
<dbReference type="GO" id="GO:0140358">
    <property type="term" value="F:P-type transmembrane transporter activity"/>
    <property type="evidence" value="ECO:0007669"/>
    <property type="project" value="InterPro"/>
</dbReference>
<feature type="region of interest" description="Disordered" evidence="13">
    <location>
        <begin position="662"/>
        <end position="681"/>
    </location>
</feature>
<keyword evidence="4 12" id="KW-0479">Metal-binding</keyword>
<evidence type="ECO:0000256" key="2">
    <source>
        <dbReference type="ARBA" id="ARBA00022553"/>
    </source>
</evidence>
<evidence type="ECO:0000256" key="11">
    <source>
        <dbReference type="ARBA" id="ARBA00049360"/>
    </source>
</evidence>
<dbReference type="Gene3D" id="1.20.1110.10">
    <property type="entry name" value="Calcium-transporting ATPase, transmembrane domain"/>
    <property type="match status" value="1"/>
</dbReference>
<feature type="transmembrane region" description="Helical" evidence="12">
    <location>
        <begin position="284"/>
        <end position="308"/>
    </location>
</feature>
<dbReference type="InterPro" id="IPR023299">
    <property type="entry name" value="ATPase_P-typ_cyto_dom_N"/>
</dbReference>
<keyword evidence="7 12" id="KW-0460">Magnesium</keyword>
<dbReference type="GO" id="GO:0046872">
    <property type="term" value="F:metal ion binding"/>
    <property type="evidence" value="ECO:0007669"/>
    <property type="project" value="UniProtKB-UniRule"/>
</dbReference>
<evidence type="ECO:0000259" key="15">
    <source>
        <dbReference type="Pfam" id="PF12409"/>
    </source>
</evidence>
<dbReference type="Pfam" id="PF13246">
    <property type="entry name" value="Cation_ATPase"/>
    <property type="match status" value="1"/>
</dbReference>
<dbReference type="InterPro" id="IPR006544">
    <property type="entry name" value="P-type_TPase_V"/>
</dbReference>
<dbReference type="EC" id="7.2.2.-" evidence="12"/>
<evidence type="ECO:0000256" key="13">
    <source>
        <dbReference type="SAM" id="MobiDB-lite"/>
    </source>
</evidence>
<dbReference type="InterPro" id="IPR018303">
    <property type="entry name" value="ATPase_P-typ_P_site"/>
</dbReference>
<dbReference type="InterPro" id="IPR023214">
    <property type="entry name" value="HAD_sf"/>
</dbReference>
<keyword evidence="8 12" id="KW-1278">Translocase</keyword>
<dbReference type="SUPFAM" id="SSF56784">
    <property type="entry name" value="HAD-like"/>
    <property type="match status" value="1"/>
</dbReference>
<feature type="non-terminal residue" evidence="16">
    <location>
        <position position="1182"/>
    </location>
</feature>
<sequence>MAQKEATLVIHGKTELLFPLYYVLCVLTLGILPLLVRFFPAIRQNLFYKDSSFKTSTHLLLKETREKKSFLNLILENNNDQIVEVKFIKLDKKLIQKVIKETELTLFSRNNRNRRSGSSEKQSKFFNGRSFFSQNHMVNEHNLSQNNQTNPDNLDTKHYDPVLFETLSDFQFLLENGTLKYVEISYTRFFYWPERGVFSRVKEIAKEIERNREIREIIEDFESSTTSESELTAQYNASTVFIQKNQSEKEVNEQIENILKRQFNPLTNYILFGLNNIKLPVKTIFQIICMNVFSNFSIYIFLTIFIWIEIDYSSYAILLLIINGYSIINDIITEIRSRNNIENISADTDETDNFVHVLRPIIEPSKETIHKTADFSTGTLQSNDEHPSVFLINNTFYQFVNTKNTFLFPNDVVIIKPGPLTADLHLLNCGCLVNEAFLTGECVPVERTNEMTRAGTDIKQVIYNKNEPESSDQKPENLNLKSLSQSNIGNLGDSLTALPLARVHHTGFDTTKGHLIRSLLISPDRSSTFITSATKIILYCFLLGILTAVVSFFYLYYLYKQCYSFSTLFYYIIDLIITIISPALPATISIGISISCHRLLQYSVKCNKQNRIIEISNIDTIIFDKTGTLTEEGLDLQDVFTFFVSKNDKISSLEGTSQTTSIQSHKFEGQPHEFDQNDRSSDEFHTCNEETITVYDSFETLPSPIESDASLKMKTTRNVTIHDKSPDINEYLLNLAMSTCHSIKLIDGQLQGDPLEIKMFEKSENSEFIDNKTTRVNEMTYKKVKEMPFDSNRRRQSVIVSKKSESWMFSKGSPESIFSILSSYEQSKYKNVYEKKNKEFTLNGLRTIAICYKEITLPNDKNGLNVTDQNDIEEKDMKLLALLIFENSLKPDTPLVIHHLSNLQFKMTIATGDNLLTAISIARRTGMTNLPIVIPYYNNNQENQFVLDDEEIPFEWYCIPPDGHSLKHEPDYSFDPIRKKCFYGKEETAYNIAIEGKEFSLLFNNERKNTAFQRNPLSNGSSFNEEPSDSLESLVLEKCVVYGRMSPDDKKLLVSLIPSLFVGDGANDVGALQESKIGLAINANNCTLNSSFISTTDTLLTVCKLIEEGRNSLIISFNTFFFTLYGSLLQFLSLTIMTLKCLFVSEIGTMHFDMAIVLIFALFLSSAQKKSSGNKTDDPMYT</sequence>
<evidence type="ECO:0000259" key="14">
    <source>
        <dbReference type="Pfam" id="PF00122"/>
    </source>
</evidence>
<dbReference type="EMBL" id="LGUB01000323">
    <property type="protein sequence ID" value="KRH93474.1"/>
    <property type="molecule type" value="Genomic_DNA"/>
</dbReference>
<comment type="similarity">
    <text evidence="12">Belongs to the cation transport ATPase (P-type) (TC 3.A.3) family. Type V subfamily.</text>
</comment>
<evidence type="ECO:0000256" key="7">
    <source>
        <dbReference type="ARBA" id="ARBA00022842"/>
    </source>
</evidence>
<dbReference type="GO" id="GO:0005524">
    <property type="term" value="F:ATP binding"/>
    <property type="evidence" value="ECO:0007669"/>
    <property type="project" value="UniProtKB-UniRule"/>
</dbReference>
<dbReference type="PRINTS" id="PR00119">
    <property type="entry name" value="CATATPASE"/>
</dbReference>
<dbReference type="PANTHER" id="PTHR45630">
    <property type="entry name" value="CATION-TRANSPORTING ATPASE-RELATED"/>
    <property type="match status" value="1"/>
</dbReference>
<dbReference type="SFLD" id="SFLDF00027">
    <property type="entry name" value="p-type_atpase"/>
    <property type="match status" value="1"/>
</dbReference>
<feature type="transmembrane region" description="Helical" evidence="12">
    <location>
        <begin position="569"/>
        <end position="592"/>
    </location>
</feature>
<protein>
    <recommendedName>
        <fullName evidence="12">Cation-transporting ATPase</fullName>
        <ecNumber evidence="12">7.2.2.-</ecNumber>
    </recommendedName>
</protein>
<dbReference type="SUPFAM" id="SSF81660">
    <property type="entry name" value="Metal cation-transporting ATPase, ATP-binding domain N"/>
    <property type="match status" value="1"/>
</dbReference>
<gene>
    <name evidence="16" type="ORF">M153_8420003545</name>
</gene>
<keyword evidence="10 12" id="KW-0472">Membrane</keyword>
<dbReference type="Gene3D" id="2.70.150.10">
    <property type="entry name" value="Calcium-transporting ATPase, cytoplasmic transduction domain A"/>
    <property type="match status" value="1"/>
</dbReference>
<comment type="caution">
    <text evidence="12">Lacks conserved residue(s) required for the propagation of feature annotation.</text>
</comment>
<evidence type="ECO:0000256" key="9">
    <source>
        <dbReference type="ARBA" id="ARBA00022989"/>
    </source>
</evidence>
<name>A0A0R0LVT9_9MICR</name>
<evidence type="ECO:0000256" key="1">
    <source>
        <dbReference type="ARBA" id="ARBA00004141"/>
    </source>
</evidence>
<keyword evidence="3 12" id="KW-0812">Transmembrane</keyword>
<dbReference type="PROSITE" id="PS00154">
    <property type="entry name" value="ATPASE_E1_E2"/>
    <property type="match status" value="1"/>
</dbReference>
<dbReference type="InterPro" id="IPR023298">
    <property type="entry name" value="ATPase_P-typ_TM_dom_sf"/>
</dbReference>
<accession>A0A0R0LVT9</accession>
<dbReference type="InterPro" id="IPR059000">
    <property type="entry name" value="ATPase_P-type_domA"/>
</dbReference>
<evidence type="ECO:0000313" key="17">
    <source>
        <dbReference type="Proteomes" id="UP000051530"/>
    </source>
</evidence>
<dbReference type="InterPro" id="IPR044492">
    <property type="entry name" value="P_typ_ATPase_HD_dom"/>
</dbReference>
<dbReference type="Pfam" id="PF12409">
    <property type="entry name" value="P5-ATPase"/>
    <property type="match status" value="1"/>
</dbReference>
<keyword evidence="6 12" id="KW-0067">ATP-binding</keyword>
<feature type="compositionally biased region" description="Basic and acidic residues" evidence="13">
    <location>
        <begin position="665"/>
        <end position="681"/>
    </location>
</feature>
<evidence type="ECO:0000256" key="4">
    <source>
        <dbReference type="ARBA" id="ARBA00022723"/>
    </source>
</evidence>
<dbReference type="AlphaFoldDB" id="A0A0R0LVT9"/>
<keyword evidence="9 12" id="KW-1133">Transmembrane helix</keyword>
<organism evidence="16 17">
    <name type="scientific">Pseudoloma neurophilia</name>
    <dbReference type="NCBI Taxonomy" id="146866"/>
    <lineage>
        <taxon>Eukaryota</taxon>
        <taxon>Fungi</taxon>
        <taxon>Fungi incertae sedis</taxon>
        <taxon>Microsporidia</taxon>
        <taxon>Pseudoloma</taxon>
    </lineage>
</organism>
<dbReference type="InterPro" id="IPR008250">
    <property type="entry name" value="ATPase_P-typ_transduc_dom_A_sf"/>
</dbReference>
<dbReference type="Pfam" id="PF00122">
    <property type="entry name" value="E1-E2_ATPase"/>
    <property type="match status" value="1"/>
</dbReference>
<dbReference type="GO" id="GO:0019829">
    <property type="term" value="F:ATPase-coupled monoatomic cation transmembrane transporter activity"/>
    <property type="evidence" value="ECO:0007669"/>
    <property type="project" value="UniProtKB-UniRule"/>
</dbReference>
<evidence type="ECO:0000256" key="8">
    <source>
        <dbReference type="ARBA" id="ARBA00022967"/>
    </source>
</evidence>
<evidence type="ECO:0000313" key="16">
    <source>
        <dbReference type="EMBL" id="KRH93474.1"/>
    </source>
</evidence>
<dbReference type="InterPro" id="IPR047819">
    <property type="entry name" value="P5A-ATPase_N"/>
</dbReference>
<keyword evidence="2" id="KW-0597">Phosphoprotein</keyword>
<reference evidence="16 17" key="1">
    <citation type="submission" date="2015-07" db="EMBL/GenBank/DDBJ databases">
        <title>The genome of Pseudoloma neurophilia, a relevant intracellular parasite of the zebrafish.</title>
        <authorList>
            <person name="Ndikumana S."/>
            <person name="Pelin A."/>
            <person name="Sanders J."/>
            <person name="Corradi N."/>
        </authorList>
    </citation>
    <scope>NUCLEOTIDE SEQUENCE [LARGE SCALE GENOMIC DNA]</scope>
    <source>
        <strain evidence="16 17">MK1</strain>
    </source>
</reference>
<dbReference type="Proteomes" id="UP000051530">
    <property type="component" value="Unassembled WGS sequence"/>
</dbReference>
<dbReference type="VEuPathDB" id="MicrosporidiaDB:M153_8420003545"/>
<dbReference type="InterPro" id="IPR036412">
    <property type="entry name" value="HAD-like_sf"/>
</dbReference>
<dbReference type="SFLD" id="SFLDG00002">
    <property type="entry name" value="C1.7:_P-type_atpase_like"/>
    <property type="match status" value="1"/>
</dbReference>
<keyword evidence="5 12" id="KW-0547">Nucleotide-binding</keyword>
<dbReference type="Gene3D" id="3.40.1110.10">
    <property type="entry name" value="Calcium-transporting ATPase, cytoplasmic domain N"/>
    <property type="match status" value="1"/>
</dbReference>
<comment type="subcellular location">
    <subcellularLocation>
        <location evidence="1 12">Membrane</location>
        <topology evidence="1 12">Multi-pass membrane protein</topology>
    </subcellularLocation>
</comment>
<evidence type="ECO:0000256" key="12">
    <source>
        <dbReference type="RuleBase" id="RU362082"/>
    </source>
</evidence>
<feature type="transmembrane region" description="Helical" evidence="12">
    <location>
        <begin position="20"/>
        <end position="39"/>
    </location>
</feature>
<dbReference type="SFLD" id="SFLDS00003">
    <property type="entry name" value="Haloacid_Dehalogenase"/>
    <property type="match status" value="1"/>
</dbReference>
<proteinExistence type="inferred from homology"/>
<feature type="transmembrane region" description="Helical" evidence="12">
    <location>
        <begin position="1113"/>
        <end position="1136"/>
    </location>
</feature>
<feature type="transmembrane region" description="Helical" evidence="12">
    <location>
        <begin position="1142"/>
        <end position="1164"/>
    </location>
</feature>
<feature type="domain" description="P5B-type ATPase N-terminal" evidence="15">
    <location>
        <begin position="17"/>
        <end position="86"/>
    </location>
</feature>
<evidence type="ECO:0000256" key="5">
    <source>
        <dbReference type="ARBA" id="ARBA00022741"/>
    </source>
</evidence>
<comment type="catalytic activity">
    <reaction evidence="11 12">
        <text>ATP + H2O = ADP + phosphate + H(+)</text>
        <dbReference type="Rhea" id="RHEA:13065"/>
        <dbReference type="ChEBI" id="CHEBI:15377"/>
        <dbReference type="ChEBI" id="CHEBI:15378"/>
        <dbReference type="ChEBI" id="CHEBI:30616"/>
        <dbReference type="ChEBI" id="CHEBI:43474"/>
        <dbReference type="ChEBI" id="CHEBI:456216"/>
    </reaction>
</comment>
<dbReference type="OrthoDB" id="48943at2759"/>